<accession>A0AC58GFT0</accession>
<keyword evidence="1" id="KW-1185">Reference proteome</keyword>
<evidence type="ECO:0000313" key="2">
    <source>
        <dbReference type="RefSeq" id="XP_073768589.1"/>
    </source>
</evidence>
<name>A0AC58GFT0_DANRE</name>
<proteinExistence type="predicted"/>
<evidence type="ECO:0000313" key="1">
    <source>
        <dbReference type="Proteomes" id="UP000000437"/>
    </source>
</evidence>
<dbReference type="RefSeq" id="XP_073768589.1">
    <property type="nucleotide sequence ID" value="XM_073912488.1"/>
</dbReference>
<dbReference type="Proteomes" id="UP000000437">
    <property type="component" value="Chromosome 9"/>
</dbReference>
<organism evidence="1 2">
    <name type="scientific">Danio rerio</name>
    <name type="common">Zebrafish</name>
    <name type="synonym">Brachydanio rerio</name>
    <dbReference type="NCBI Taxonomy" id="7955"/>
    <lineage>
        <taxon>Eukaryota</taxon>
        <taxon>Metazoa</taxon>
        <taxon>Chordata</taxon>
        <taxon>Craniata</taxon>
        <taxon>Vertebrata</taxon>
        <taxon>Euteleostomi</taxon>
        <taxon>Actinopterygii</taxon>
        <taxon>Neopterygii</taxon>
        <taxon>Teleostei</taxon>
        <taxon>Ostariophysi</taxon>
        <taxon>Cypriniformes</taxon>
        <taxon>Danionidae</taxon>
        <taxon>Danioninae</taxon>
        <taxon>Danio</taxon>
    </lineage>
</organism>
<sequence length="895" mass="100928">MEGEESVGEMSEAGIELEAEEDMESNDSDETLEGTCIETANEQGEPMNTQEADTCTAEMSDREESAVQQYRFLPAGGSGTVGKRQVLKKNPATAPSIDLVIIHYYEELKLMRFEDMQKITTFFKKQTDTANQEETGGSREISRIKVAVSEGQDPGGTPHSQSNDQIVRLRGENETAERTGDDIGKARKDTEDLGDLETGPKQVKLAQYPMSYFKFQMRAFNSKWYDSFVWLEYSVEKDAAFCYCCRLFGKQHTRINSDKLQNQGYKNWKKALSSFREHEKTTVHGASMASWRGFKSTKEHGDICMQLHSASLNEIQERREYLRRIVAITGFLAKQDIPFRGHSEKEGSANQGNFFECFKLLSQFDPFLQNYSAASNSTYLSPISQNEFIRSFAEEVTEEIRKEIKLSGMYAVMADEARDGKTEQLAVCVRYVNLDGNVVERFLGLQELKVFNAKTITSTIEALLDANELGNLTCVAQTYDGASVMSGTSGGVQALFRANHPEAIYIHCYAHELNFVLCYTCRAVQEAADFFDCLECVYTFFNTSLINHEKLIAVQKQLGLPGHELAQLSRTRWACQLASVTAMLENYSAVLTCLKEIGTPVAVGLRMKLCKFSVVYMMVMFECLLSITEGLHKYLQRVSLDLAEAVMYKEAVCDTLKAKRSDEMAQSLYNKAKTICQANGSDGQSSFPRRKQKRMKEFAVESTCGAAGTDLGSSDNLKRHLYFPCVDRMISELSQRFSSVGDSILKGVQACHPSLITFLSQDLLNDVALHYNLELRAEEIYVAKHYLAKKNEEGSMPDILSVHRLLDCDMFPSLKKLFQIVLTLPVSSCTCERSFSALRRLHTWLRRTMGQDRLYNLAVLSIEKESVNSIEPGRVIDRFATLKSRRHTLIIPPKK</sequence>
<reference evidence="2" key="1">
    <citation type="submission" date="2025-08" db="UniProtKB">
        <authorList>
            <consortium name="RefSeq"/>
        </authorList>
    </citation>
    <scope>IDENTIFICATION</scope>
    <source>
        <strain evidence="2">Tuebingen</strain>
        <tissue evidence="2">Fibroblasts and whole tissue</tissue>
    </source>
</reference>
<protein>
    <submittedName>
        <fullName evidence="2">Zinc finger MYM-type protein 1-like</fullName>
    </submittedName>
</protein>
<gene>
    <name evidence="2" type="primary">LOC141376069</name>
</gene>